<feature type="coiled-coil region" evidence="6">
    <location>
        <begin position="664"/>
        <end position="709"/>
    </location>
</feature>
<dbReference type="GO" id="GO:0005694">
    <property type="term" value="C:chromosome"/>
    <property type="evidence" value="ECO:0007669"/>
    <property type="project" value="InterPro"/>
</dbReference>
<dbReference type="InterPro" id="IPR003395">
    <property type="entry name" value="RecF/RecN/SMC_N"/>
</dbReference>
<dbReference type="Pfam" id="PF02463">
    <property type="entry name" value="SMC_N"/>
    <property type="match status" value="1"/>
</dbReference>
<comment type="similarity">
    <text evidence="6">Belongs to the SMC family.</text>
</comment>
<dbReference type="Gene3D" id="1.20.1060.20">
    <property type="match status" value="1"/>
</dbReference>
<evidence type="ECO:0000256" key="4">
    <source>
        <dbReference type="ARBA" id="ARBA00023054"/>
    </source>
</evidence>
<dbReference type="NCBIfam" id="TIGR02168">
    <property type="entry name" value="SMC_prok_B"/>
    <property type="match status" value="1"/>
</dbReference>
<evidence type="ECO:0000256" key="2">
    <source>
        <dbReference type="ARBA" id="ARBA00022741"/>
    </source>
</evidence>
<dbReference type="SUPFAM" id="SSF52540">
    <property type="entry name" value="P-loop containing nucleoside triphosphate hydrolases"/>
    <property type="match status" value="2"/>
</dbReference>
<evidence type="ECO:0000256" key="3">
    <source>
        <dbReference type="ARBA" id="ARBA00022840"/>
    </source>
</evidence>
<dbReference type="Gene3D" id="3.40.50.300">
    <property type="entry name" value="P-loop containing nucleotide triphosphate hydrolases"/>
    <property type="match status" value="2"/>
</dbReference>
<dbReference type="GO" id="GO:0030261">
    <property type="term" value="P:chromosome condensation"/>
    <property type="evidence" value="ECO:0007669"/>
    <property type="project" value="InterPro"/>
</dbReference>
<evidence type="ECO:0000256" key="5">
    <source>
        <dbReference type="ARBA" id="ARBA00023125"/>
    </source>
</evidence>
<dbReference type="SMART" id="SM00968">
    <property type="entry name" value="SMC_hinge"/>
    <property type="match status" value="1"/>
</dbReference>
<dbReference type="RefSeq" id="WP_109621608.1">
    <property type="nucleotide sequence ID" value="NZ_QGDO01000007.1"/>
</dbReference>
<accession>A0A315Z4T2</accession>
<evidence type="ECO:0000313" key="8">
    <source>
        <dbReference type="EMBL" id="PWJ38493.1"/>
    </source>
</evidence>
<evidence type="ECO:0000256" key="1">
    <source>
        <dbReference type="ARBA" id="ARBA00022490"/>
    </source>
</evidence>
<keyword evidence="1 6" id="KW-0963">Cytoplasm</keyword>
<dbReference type="GO" id="GO:0005524">
    <property type="term" value="F:ATP binding"/>
    <property type="evidence" value="ECO:0007669"/>
    <property type="project" value="UniProtKB-UniRule"/>
</dbReference>
<comment type="domain">
    <text evidence="6">Contains large globular domains required for ATP hydrolysis at each terminus and a third globular domain forming a flexible hinge near the middle of the molecule. These domains are separated by coiled-coil structures.</text>
</comment>
<dbReference type="PANTHER" id="PTHR43977">
    <property type="entry name" value="STRUCTURAL MAINTENANCE OF CHROMOSOMES PROTEIN 3"/>
    <property type="match status" value="1"/>
</dbReference>
<name>A0A315Z4T2_SEDFL</name>
<dbReference type="Gene3D" id="3.30.70.1620">
    <property type="match status" value="1"/>
</dbReference>
<feature type="binding site" evidence="6">
    <location>
        <begin position="32"/>
        <end position="39"/>
    </location>
    <ligand>
        <name>ATP</name>
        <dbReference type="ChEBI" id="CHEBI:30616"/>
    </ligand>
</feature>
<keyword evidence="2 6" id="KW-0547">Nucleotide-binding</keyword>
<dbReference type="InterPro" id="IPR036277">
    <property type="entry name" value="SMC_hinge_sf"/>
</dbReference>
<organism evidence="8 9">
    <name type="scientific">Sediminitomix flava</name>
    <dbReference type="NCBI Taxonomy" id="379075"/>
    <lineage>
        <taxon>Bacteria</taxon>
        <taxon>Pseudomonadati</taxon>
        <taxon>Bacteroidota</taxon>
        <taxon>Cytophagia</taxon>
        <taxon>Cytophagales</taxon>
        <taxon>Flammeovirgaceae</taxon>
        <taxon>Sediminitomix</taxon>
    </lineage>
</organism>
<protein>
    <recommendedName>
        <fullName evidence="6">Chromosome partition protein Smc</fullName>
    </recommendedName>
</protein>
<dbReference type="GO" id="GO:0006260">
    <property type="term" value="P:DNA replication"/>
    <property type="evidence" value="ECO:0007669"/>
    <property type="project" value="UniProtKB-UniRule"/>
</dbReference>
<comment type="subunit">
    <text evidence="6">Homodimer.</text>
</comment>
<dbReference type="GO" id="GO:0016887">
    <property type="term" value="F:ATP hydrolysis activity"/>
    <property type="evidence" value="ECO:0007669"/>
    <property type="project" value="InterPro"/>
</dbReference>
<dbReference type="Proteomes" id="UP000245535">
    <property type="component" value="Unassembled WGS sequence"/>
</dbReference>
<keyword evidence="4 6" id="KW-0175">Coiled coil</keyword>
<dbReference type="AlphaFoldDB" id="A0A315Z4T2"/>
<gene>
    <name evidence="6" type="primary">smc</name>
    <name evidence="8" type="ORF">BC781_10783</name>
</gene>
<dbReference type="InterPro" id="IPR010935">
    <property type="entry name" value="SMC_hinge"/>
</dbReference>
<dbReference type="GO" id="GO:0005737">
    <property type="term" value="C:cytoplasm"/>
    <property type="evidence" value="ECO:0007669"/>
    <property type="project" value="UniProtKB-SubCell"/>
</dbReference>
<evidence type="ECO:0000256" key="6">
    <source>
        <dbReference type="HAMAP-Rule" id="MF_01894"/>
    </source>
</evidence>
<dbReference type="PIRSF" id="PIRSF005719">
    <property type="entry name" value="SMC"/>
    <property type="match status" value="1"/>
</dbReference>
<comment type="caution">
    <text evidence="8">The sequence shown here is derived from an EMBL/GenBank/DDBJ whole genome shotgun (WGS) entry which is preliminary data.</text>
</comment>
<keyword evidence="9" id="KW-1185">Reference proteome</keyword>
<dbReference type="SUPFAM" id="SSF75553">
    <property type="entry name" value="Smc hinge domain"/>
    <property type="match status" value="1"/>
</dbReference>
<feature type="coiled-coil region" evidence="6">
    <location>
        <begin position="325"/>
        <end position="499"/>
    </location>
</feature>
<dbReference type="GO" id="GO:0007062">
    <property type="term" value="P:sister chromatid cohesion"/>
    <property type="evidence" value="ECO:0007669"/>
    <property type="project" value="InterPro"/>
</dbReference>
<evidence type="ECO:0000313" key="9">
    <source>
        <dbReference type="Proteomes" id="UP000245535"/>
    </source>
</evidence>
<dbReference type="HAMAP" id="MF_01894">
    <property type="entry name" value="Smc_prok"/>
    <property type="match status" value="1"/>
</dbReference>
<keyword evidence="5 6" id="KW-0238">DNA-binding</keyword>
<dbReference type="GO" id="GO:0007059">
    <property type="term" value="P:chromosome segregation"/>
    <property type="evidence" value="ECO:0007669"/>
    <property type="project" value="UniProtKB-UniRule"/>
</dbReference>
<feature type="domain" description="SMC hinge" evidence="7">
    <location>
        <begin position="520"/>
        <end position="637"/>
    </location>
</feature>
<dbReference type="InterPro" id="IPR011890">
    <property type="entry name" value="SMC_prok"/>
</dbReference>
<sequence length="1183" mass="136904">MLLNKLEIKGFKSFGDRVTLNFDEGVTAVVGPNGSGKSNVVDAIRWVLGEQSTKALRSEKMDNIIFNGTKKRRPLNMAEVSLTFKNHKNLLPTEYSEVTIGRRFYRSGDGEYLLNGVSCRLKDIQNLFLDTGIGSNSYAIIELKMVDEILNDINNSRRNLFEEAAGISKFKKRKKETLKKLADTDADLERVDDLLHEIEKNMRSLERQAREARRYLKLKKEYKQISISYAKKSVSSQLDQLEEFADRIQQEKTLKENFNKLAEEKELQLKNEKEGVEDKEKLVDSRRKTLNEHLMKIHEVEGDKKLKAEKGRFLDEKKQALFQNLDEEQASINSMKASLDKLKVESEVVQKMIAETEYLLVEYKTSFESQKERVEGLKRQSTDLEVQIKNRQTTLFQLRKSLEVNELQLTALKQELEQEHQNSSEKSNNLQEFDEALNTIQKEETELRLELEQVKEQQQLNDSKKALLEGQEKTIKDEVAELNRTLDAKQNEYDLTKSMVDNLEGFPEAIKFIRKRTSWGQKAPLLSDLITSEEKYRTAIENYLEPYLNFFILEDEDHAWKSIELLTNNGKGRANFLLLSKFSGYKPLPKKEFEDAFPVIDIVQYDEKHRDLVNFMLDNLYMLKGDVEDLPADDSAIFISENGKFIKKKFIISGGSVGVFEGKKIGRSKNLENLAQEIEELKLQISAKKEALENIKIELEILLDQDKKELLTELTDKYHVVSQELTKIQTKREQFISFLSDAEHKREAMQEKIVSLQEALENDRPRLEDETYTLEDLENRFEDIKDELQKEQELLSQKSAQYNEQNILFHQQENKIQSLENELNFKASTYSKGSERLQAIHDELKKVEEELQRISNMDVAGDQVIQGLYEEKEAIEEAVKEAEKTFYASRGNINDLEIELRDYQRKKETTDNVIMQLSEKIQNIRLDLTSVKEKISAEFNLDLEKLANEEDEDNPFEEMAESELRPLVAQTKEKLSKIGPVNHMAIEAFDEVKERHTFITTQKDDLLKAKEQLAQTISDIDTVARERFMESFDLVRDNFIEVFRSLFTEEDNCDLRLVDPDDPLNSKIAIMAQPKGKRPLTINQLSGGEKTLTATALLFSIYLLKPAPFCIFDEVDAPLDDANVDKFNKIIRKFSENSQFIIITHNKRTMTSTEVIYGVTMIEQGVTSVVPVDIRNIPELKLT</sequence>
<dbReference type="OrthoDB" id="9808768at2"/>
<dbReference type="InterPro" id="IPR024704">
    <property type="entry name" value="SMC"/>
</dbReference>
<evidence type="ECO:0000259" key="7">
    <source>
        <dbReference type="SMART" id="SM00968"/>
    </source>
</evidence>
<dbReference type="InterPro" id="IPR027417">
    <property type="entry name" value="P-loop_NTPase"/>
</dbReference>
<dbReference type="EMBL" id="QGDO01000007">
    <property type="protein sequence ID" value="PWJ38493.1"/>
    <property type="molecule type" value="Genomic_DNA"/>
</dbReference>
<comment type="function">
    <text evidence="6">Required for chromosome condensation and partitioning.</text>
</comment>
<dbReference type="GO" id="GO:0003677">
    <property type="term" value="F:DNA binding"/>
    <property type="evidence" value="ECO:0007669"/>
    <property type="project" value="UniProtKB-UniRule"/>
</dbReference>
<feature type="coiled-coil region" evidence="6">
    <location>
        <begin position="181"/>
        <end position="282"/>
    </location>
</feature>
<reference evidence="8 9" key="1">
    <citation type="submission" date="2018-03" db="EMBL/GenBank/DDBJ databases">
        <title>Genomic Encyclopedia of Archaeal and Bacterial Type Strains, Phase II (KMG-II): from individual species to whole genera.</title>
        <authorList>
            <person name="Goeker M."/>
        </authorList>
    </citation>
    <scope>NUCLEOTIDE SEQUENCE [LARGE SCALE GENOMIC DNA]</scope>
    <source>
        <strain evidence="8 9">DSM 28229</strain>
    </source>
</reference>
<dbReference type="Pfam" id="PF06470">
    <property type="entry name" value="SMC_hinge"/>
    <property type="match status" value="1"/>
</dbReference>
<keyword evidence="3 6" id="KW-0067">ATP-binding</keyword>
<feature type="coiled-coil region" evidence="6">
    <location>
        <begin position="739"/>
        <end position="934"/>
    </location>
</feature>
<comment type="subcellular location">
    <subcellularLocation>
        <location evidence="6">Cytoplasm</location>
    </subcellularLocation>
</comment>
<proteinExistence type="inferred from homology"/>